<proteinExistence type="predicted"/>
<dbReference type="PANTHER" id="PTHR15261">
    <property type="entry name" value="THROMBOSPONDIN-TYPE LAMININ G DOMAIN AND EAR REPEAT-CONTAINING"/>
    <property type="match status" value="1"/>
</dbReference>
<accession>A0ABM0M9C8</accession>
<dbReference type="PANTHER" id="PTHR15261:SF4">
    <property type="entry name" value="THROMBOSPONDIN-TYPE LAMININ G DOMAIN AND EAR REPEAT-CONTAINING PROTEIN"/>
    <property type="match status" value="1"/>
</dbReference>
<dbReference type="RefSeq" id="XP_006816619.1">
    <property type="nucleotide sequence ID" value="XM_006816556.1"/>
</dbReference>
<protein>
    <submittedName>
        <fullName evidence="2">Uncharacterized protein LOC102808523</fullName>
    </submittedName>
</protein>
<reference evidence="2" key="1">
    <citation type="submission" date="2025-08" db="UniProtKB">
        <authorList>
            <consortium name="RefSeq"/>
        </authorList>
    </citation>
    <scope>IDENTIFICATION</scope>
    <source>
        <tissue evidence="2">Testes</tissue>
    </source>
</reference>
<keyword evidence="1" id="KW-1185">Reference proteome</keyword>
<sequence length="415" mass="46800">MDWSENVLLTNSSLLVNVPTVFSSNITVEDNVYVHGLTDGVDLSHNSMRFSANNNITGVKTFTGGLILEENLVISDGNLIDGVDVSFWAENAVYVDRNFNITGEKTFTEINCTGDLRVYGLVDNVDVSESTLLLKYGKQTITHNKGFLDNVVFSGGLFVTGEINKVDLNDLKNNTMLISENQIVYGTVVFTEETVFDFIEVNGLIDDVDITDLYNSVYSYQVFNTLNTSVEYRCEVLEEMHEAADDVAVYMDYLKLEQVFQNEGTIKWSSFVLDGIQWLAMMRSSSQIVTATCTTSKLYQWNETAQQFDMTLEIKTSKGEEIESFQFDGRQFLIIVNHVDFDSSSCARSEFLTTPELPAANSQTPPNTQCWGSVYCRMEFYYLFSESVSEIDILWCIRCGSLCSSTYTRAVHCNR</sequence>
<gene>
    <name evidence="2" type="primary">LOC102808523</name>
</gene>
<organism evidence="1 2">
    <name type="scientific">Saccoglossus kowalevskii</name>
    <name type="common">Acorn worm</name>
    <dbReference type="NCBI Taxonomy" id="10224"/>
    <lineage>
        <taxon>Eukaryota</taxon>
        <taxon>Metazoa</taxon>
        <taxon>Hemichordata</taxon>
        <taxon>Enteropneusta</taxon>
        <taxon>Harrimaniidae</taxon>
        <taxon>Saccoglossus</taxon>
    </lineage>
</organism>
<evidence type="ECO:0000313" key="2">
    <source>
        <dbReference type="RefSeq" id="XP_006816619.1"/>
    </source>
</evidence>
<name>A0ABM0M9C8_SACKO</name>
<evidence type="ECO:0000313" key="1">
    <source>
        <dbReference type="Proteomes" id="UP000694865"/>
    </source>
</evidence>
<dbReference type="GeneID" id="102808523"/>
<dbReference type="Proteomes" id="UP000694865">
    <property type="component" value="Unplaced"/>
</dbReference>